<name>A0A7C8KTE8_ORBOL</name>
<keyword evidence="3" id="KW-1133">Transmembrane helix</keyword>
<feature type="coiled-coil region" evidence="1">
    <location>
        <begin position="209"/>
        <end position="243"/>
    </location>
</feature>
<accession>A0A7C8KTE8</accession>
<dbReference type="Proteomes" id="UP000297595">
    <property type="component" value="Unassembled WGS sequence"/>
</dbReference>
<evidence type="ECO:0000313" key="5">
    <source>
        <dbReference type="Proteomes" id="UP000297595"/>
    </source>
</evidence>
<keyword evidence="3" id="KW-0812">Transmembrane</keyword>
<proteinExistence type="predicted"/>
<reference evidence="4 5" key="1">
    <citation type="submission" date="2019-03" db="EMBL/GenBank/DDBJ databases">
        <title>Nematode-trapping fungi genome.</title>
        <authorList>
            <person name="Vidal-Diez De Ulzurrun G."/>
        </authorList>
    </citation>
    <scope>NUCLEOTIDE SEQUENCE [LARGE SCALE GENOMIC DNA]</scope>
    <source>
        <strain evidence="4 5">TWF154</strain>
    </source>
</reference>
<evidence type="ECO:0000256" key="1">
    <source>
        <dbReference type="SAM" id="Coils"/>
    </source>
</evidence>
<keyword evidence="3" id="KW-0472">Membrane</keyword>
<dbReference type="EMBL" id="SOZJ01000002">
    <property type="protein sequence ID" value="TGJ72359.1"/>
    <property type="molecule type" value="Genomic_DNA"/>
</dbReference>
<evidence type="ECO:0000256" key="3">
    <source>
        <dbReference type="SAM" id="Phobius"/>
    </source>
</evidence>
<evidence type="ECO:0000256" key="2">
    <source>
        <dbReference type="SAM" id="MobiDB-lite"/>
    </source>
</evidence>
<keyword evidence="1" id="KW-0175">Coiled coil</keyword>
<evidence type="ECO:0000313" key="4">
    <source>
        <dbReference type="EMBL" id="TGJ72359.1"/>
    </source>
</evidence>
<comment type="caution">
    <text evidence="4">The sequence shown here is derived from an EMBL/GenBank/DDBJ whole genome shotgun (WGS) entry which is preliminary data.</text>
</comment>
<feature type="transmembrane region" description="Helical" evidence="3">
    <location>
        <begin position="303"/>
        <end position="321"/>
    </location>
</feature>
<sequence>MNSDAVELRSSLLLEVIEGSQVSTDPEIHQSKPSSVEPLLSSALRDEMEPPEDELVATKYRSTTISTPPPTPKDTPGGEITDLPPPQNATPLPAGTVPLSERPNMPTHPMPSSYEIGDEFICAPVPTPEADPTSHLPKHLMPNFYFSYSTIKFLAEQQNRDLDDNIAVVCQKFQEERDIKNRALSRVTALQARCTTLEQDISGFAHTELKESRETVESQNQEIQKYRKDLVESRKSQAEMERKRLDEISLLNEKLSTVEQKFLAAQESSKMAEDAHIQKLNAADQTRARILADSESCLKRQRVIHFLIHTLLLLLLVFFLLDGVPALETLNLIKAFNAYTTMSSMIRRTVLEKWSHQEGLRNRQFGI</sequence>
<dbReference type="AlphaFoldDB" id="A0A7C8KTE8"/>
<feature type="region of interest" description="Disordered" evidence="2">
    <location>
        <begin position="21"/>
        <end position="104"/>
    </location>
</feature>
<gene>
    <name evidence="4" type="ORF">EYR41_004258</name>
</gene>
<organism evidence="4 5">
    <name type="scientific">Orbilia oligospora</name>
    <name type="common">Nematode-trapping fungus</name>
    <name type="synonym">Arthrobotrys oligospora</name>
    <dbReference type="NCBI Taxonomy" id="2813651"/>
    <lineage>
        <taxon>Eukaryota</taxon>
        <taxon>Fungi</taxon>
        <taxon>Dikarya</taxon>
        <taxon>Ascomycota</taxon>
        <taxon>Pezizomycotina</taxon>
        <taxon>Orbiliomycetes</taxon>
        <taxon>Orbiliales</taxon>
        <taxon>Orbiliaceae</taxon>
        <taxon>Orbilia</taxon>
    </lineage>
</organism>
<protein>
    <submittedName>
        <fullName evidence="4">Uncharacterized protein</fullName>
    </submittedName>
</protein>